<dbReference type="AlphaFoldDB" id="A0A829ZFI7"/>
<gene>
    <name evidence="1" type="ORF">IMSAGC017_02124</name>
</gene>
<accession>A0A829ZFI7</accession>
<name>A0A829ZFI7_9FIRM</name>
<comment type="caution">
    <text evidence="1">The sequence shown here is derived from an EMBL/GenBank/DDBJ whole genome shotgun (WGS) entry which is preliminary data.</text>
</comment>
<evidence type="ECO:0000313" key="2">
    <source>
        <dbReference type="Proteomes" id="UP000490821"/>
    </source>
</evidence>
<proteinExistence type="predicted"/>
<evidence type="ECO:0000313" key="1">
    <source>
        <dbReference type="EMBL" id="GFI42078.1"/>
    </source>
</evidence>
<dbReference type="Proteomes" id="UP000490821">
    <property type="component" value="Unassembled WGS sequence"/>
</dbReference>
<dbReference type="RefSeq" id="WP_172473199.1">
    <property type="nucleotide sequence ID" value="NZ_BLMI01000258.1"/>
</dbReference>
<protein>
    <submittedName>
        <fullName evidence="1">Uncharacterized protein</fullName>
    </submittedName>
</protein>
<reference evidence="1 2" key="1">
    <citation type="journal article" date="2020" name="Microbiome">
        <title>Single-cell genomics of uncultured bacteria reveals dietary fiber responders in the mouse gut microbiota.</title>
        <authorList>
            <person name="Chijiiwa R."/>
            <person name="Hosokawa M."/>
            <person name="Kogawa M."/>
            <person name="Nishikawa Y."/>
            <person name="Ide K."/>
            <person name="Sakanashi C."/>
            <person name="Takahashi K."/>
            <person name="Takeyama H."/>
        </authorList>
    </citation>
    <scope>NUCLEOTIDE SEQUENCE [LARGE SCALE GENOMIC DNA]</scope>
    <source>
        <strain evidence="1">IMSAGC_017</strain>
    </source>
</reference>
<organism evidence="1 2">
    <name type="scientific">Thomasclavelia cocleata</name>
    <dbReference type="NCBI Taxonomy" id="69824"/>
    <lineage>
        <taxon>Bacteria</taxon>
        <taxon>Bacillati</taxon>
        <taxon>Bacillota</taxon>
        <taxon>Erysipelotrichia</taxon>
        <taxon>Erysipelotrichales</taxon>
        <taxon>Coprobacillaceae</taxon>
        <taxon>Thomasclavelia</taxon>
    </lineage>
</organism>
<sequence>MTITALMNNDELFGIVFLYNLYYEPFDENTPGMMYCYFVDYDKSVVVSTDGKYVYNLSDKESTGTLNCNKDFIKKAGTLEFVFEKTLNKSYITKKRID</sequence>
<dbReference type="EMBL" id="BLMI01000258">
    <property type="protein sequence ID" value="GFI42078.1"/>
    <property type="molecule type" value="Genomic_DNA"/>
</dbReference>